<protein>
    <submittedName>
        <fullName evidence="4">Uncharacterized protein</fullName>
    </submittedName>
</protein>
<dbReference type="InterPro" id="IPR035911">
    <property type="entry name" value="MurE/MurF_N"/>
</dbReference>
<dbReference type="GO" id="GO:0005524">
    <property type="term" value="F:ATP binding"/>
    <property type="evidence" value="ECO:0007669"/>
    <property type="project" value="InterPro"/>
</dbReference>
<dbReference type="PANTHER" id="PTHR23135:SF4">
    <property type="entry name" value="UDP-N-ACETYLMURAMOYL-L-ALANYL-D-GLUTAMATE--2,6-DIAMINOPIMELATE LIGASE MURE HOMOLOG, CHLOROPLASTIC"/>
    <property type="match status" value="1"/>
</dbReference>
<evidence type="ECO:0000313" key="5">
    <source>
        <dbReference type="Proteomes" id="UP000775213"/>
    </source>
</evidence>
<proteinExistence type="predicted"/>
<dbReference type="InterPro" id="IPR000713">
    <property type="entry name" value="Mur_ligase_N"/>
</dbReference>
<comment type="caution">
    <text evidence="4">The sequence shown here is derived from an EMBL/GenBank/DDBJ whole genome shotgun (WGS) entry which is preliminary data.</text>
</comment>
<feature type="transmembrane region" description="Helical" evidence="1">
    <location>
        <begin position="7"/>
        <end position="29"/>
    </location>
</feature>
<keyword evidence="1" id="KW-1133">Transmembrane helix</keyword>
<feature type="domain" description="Mur ligase central" evidence="3">
    <location>
        <begin position="345"/>
        <end position="408"/>
    </location>
</feature>
<dbReference type="Pfam" id="PF08245">
    <property type="entry name" value="Mur_ligase_M"/>
    <property type="match status" value="1"/>
</dbReference>
<keyword evidence="1" id="KW-0472">Membrane</keyword>
<dbReference type="Pfam" id="PF01225">
    <property type="entry name" value="Mur_ligase"/>
    <property type="match status" value="1"/>
</dbReference>
<dbReference type="InterPro" id="IPR013221">
    <property type="entry name" value="Mur_ligase_cen"/>
</dbReference>
<dbReference type="PANTHER" id="PTHR23135">
    <property type="entry name" value="MUR LIGASE FAMILY MEMBER"/>
    <property type="match status" value="1"/>
</dbReference>
<dbReference type="InterPro" id="IPR036565">
    <property type="entry name" value="Mur-like_cat_sf"/>
</dbReference>
<dbReference type="Gene3D" id="3.40.1190.10">
    <property type="entry name" value="Mur-like, catalytic domain"/>
    <property type="match status" value="1"/>
</dbReference>
<dbReference type="SUPFAM" id="SSF63418">
    <property type="entry name" value="MurE/MurF N-terminal domain"/>
    <property type="match status" value="1"/>
</dbReference>
<keyword evidence="5" id="KW-1185">Reference proteome</keyword>
<dbReference type="GO" id="GO:0016881">
    <property type="term" value="F:acid-amino acid ligase activity"/>
    <property type="evidence" value="ECO:0007669"/>
    <property type="project" value="InterPro"/>
</dbReference>
<evidence type="ECO:0000256" key="1">
    <source>
        <dbReference type="SAM" id="Phobius"/>
    </source>
</evidence>
<sequence length="488" mass="53787">MDGYVKLIRFFLVAMACFLCVGLLLSFAVESSGPVPPPPFAPVMSGEGQMSNGRITMELFHVSKRRVPNGPDPIHNRHPQYEKQQQEEEQFKEGQHLFISVFALEEDPPSPADGDIESSSVDNLFGDIDHAISLKRQEFVKQGLLPPNPLKNKNNASPVDSIDELLPEEVIDLEEFEEFHGLTVISNDEIQEENPVKMPEKVAAALSDSPSFELDHESLGKRMSHILEPKFSMTLAELLDDSRVVPLPVYGNLEVLITELQHDHKEVCFGDLFICCPGATTDGHDYLTEADKRGVVVVVANKVTNLNETLACKALVVVEDTNLVLPVIAASFYRNPSSTLPVIGITGTRGKTSTSYLVKAMYEAVGLRTGMLGSLGHYIYGDNKLEASESTPDAVIIQKLMAKMIHNGEDGQTGCGEPTQRWGARDENSVEEWHSSYEKSNTILFGRDNLLKVVATNIENKIFDPGGSLSSFGQRASMELRPFDARGE</sequence>
<evidence type="ECO:0000259" key="3">
    <source>
        <dbReference type="Pfam" id="PF08245"/>
    </source>
</evidence>
<dbReference type="EMBL" id="JAGFBR010000011">
    <property type="protein sequence ID" value="KAH0459247.1"/>
    <property type="molecule type" value="Genomic_DNA"/>
</dbReference>
<name>A0AAV7GSW7_DENCH</name>
<dbReference type="Proteomes" id="UP000775213">
    <property type="component" value="Unassembled WGS sequence"/>
</dbReference>
<feature type="domain" description="Mur ligase N-terminal catalytic" evidence="2">
    <location>
        <begin position="262"/>
        <end position="333"/>
    </location>
</feature>
<organism evidence="4 5">
    <name type="scientific">Dendrobium chrysotoxum</name>
    <name type="common">Orchid</name>
    <dbReference type="NCBI Taxonomy" id="161865"/>
    <lineage>
        <taxon>Eukaryota</taxon>
        <taxon>Viridiplantae</taxon>
        <taxon>Streptophyta</taxon>
        <taxon>Embryophyta</taxon>
        <taxon>Tracheophyta</taxon>
        <taxon>Spermatophyta</taxon>
        <taxon>Magnoliopsida</taxon>
        <taxon>Liliopsida</taxon>
        <taxon>Asparagales</taxon>
        <taxon>Orchidaceae</taxon>
        <taxon>Epidendroideae</taxon>
        <taxon>Malaxideae</taxon>
        <taxon>Dendrobiinae</taxon>
        <taxon>Dendrobium</taxon>
    </lineage>
</organism>
<dbReference type="AlphaFoldDB" id="A0AAV7GSW7"/>
<dbReference type="Gene3D" id="3.40.1390.10">
    <property type="entry name" value="MurE/MurF, N-terminal domain"/>
    <property type="match status" value="1"/>
</dbReference>
<accession>A0AAV7GSW7</accession>
<keyword evidence="1" id="KW-0812">Transmembrane</keyword>
<dbReference type="SUPFAM" id="SSF53623">
    <property type="entry name" value="MurD-like peptide ligases, catalytic domain"/>
    <property type="match status" value="1"/>
</dbReference>
<reference evidence="4 5" key="1">
    <citation type="journal article" date="2021" name="Hortic Res">
        <title>Chromosome-scale assembly of the Dendrobium chrysotoxum genome enhances the understanding of orchid evolution.</title>
        <authorList>
            <person name="Zhang Y."/>
            <person name="Zhang G.Q."/>
            <person name="Zhang D."/>
            <person name="Liu X.D."/>
            <person name="Xu X.Y."/>
            <person name="Sun W.H."/>
            <person name="Yu X."/>
            <person name="Zhu X."/>
            <person name="Wang Z.W."/>
            <person name="Zhao X."/>
            <person name="Zhong W.Y."/>
            <person name="Chen H."/>
            <person name="Yin W.L."/>
            <person name="Huang T."/>
            <person name="Niu S.C."/>
            <person name="Liu Z.J."/>
        </authorList>
    </citation>
    <scope>NUCLEOTIDE SEQUENCE [LARGE SCALE GENOMIC DNA]</scope>
    <source>
        <strain evidence="4">Lindl</strain>
    </source>
</reference>
<evidence type="ECO:0000313" key="4">
    <source>
        <dbReference type="EMBL" id="KAH0459247.1"/>
    </source>
</evidence>
<gene>
    <name evidence="4" type="ORF">IEQ34_012061</name>
</gene>
<evidence type="ECO:0000259" key="2">
    <source>
        <dbReference type="Pfam" id="PF01225"/>
    </source>
</evidence>